<sequence length="357" mass="39360">MNQHNRILTAMSGGVDSSVTAVLLLEQGYSIAGATMKLYAPESGTSDRPCGTEDNIADARRVCDALGIKFYQFDFTDLFHTEVIQRFADGYACGLTPNPCVDCNRHLKFGRLLEQARAEGFDAIATGHYARIEYSDTFGRWVLKKGAAPSKDQSYVLYSMTQDELAHTLLPLGGYEKDDIRAIAEARGLVNARKKDSQDICFIPDGDHGKFLCEHCGQSAVPGDFIDQTGKVIGQHRGVIYYTVGQRRGLGISADRRLYVIDKNAARNTVTVGYEEDLLCTEFCVRDVNWIAWEHVTEPVRCCVRTRYHGAETPATLTPDNDIVRVRLDAPQRAVSPGQAAVFYDGDIVLGGGTICE</sequence>
<dbReference type="PANTHER" id="PTHR11933">
    <property type="entry name" value="TRNA 5-METHYLAMINOMETHYL-2-THIOURIDYLATE -METHYLTRANSFERASE"/>
    <property type="match status" value="1"/>
</dbReference>
<feature type="domain" description="tRNA-specific 2-thiouridylase MnmA-like central" evidence="13">
    <location>
        <begin position="210"/>
        <end position="273"/>
    </location>
</feature>
<comment type="catalytic activity">
    <reaction evidence="9 11">
        <text>S-sulfanyl-L-cysteinyl-[protein] + uridine(34) in tRNA + AH2 + ATP = 2-thiouridine(34) in tRNA + L-cysteinyl-[protein] + A + AMP + diphosphate + H(+)</text>
        <dbReference type="Rhea" id="RHEA:47032"/>
        <dbReference type="Rhea" id="RHEA-COMP:10131"/>
        <dbReference type="Rhea" id="RHEA-COMP:11726"/>
        <dbReference type="Rhea" id="RHEA-COMP:11727"/>
        <dbReference type="Rhea" id="RHEA-COMP:11728"/>
        <dbReference type="ChEBI" id="CHEBI:13193"/>
        <dbReference type="ChEBI" id="CHEBI:15378"/>
        <dbReference type="ChEBI" id="CHEBI:17499"/>
        <dbReference type="ChEBI" id="CHEBI:29950"/>
        <dbReference type="ChEBI" id="CHEBI:30616"/>
        <dbReference type="ChEBI" id="CHEBI:33019"/>
        <dbReference type="ChEBI" id="CHEBI:61963"/>
        <dbReference type="ChEBI" id="CHEBI:65315"/>
        <dbReference type="ChEBI" id="CHEBI:87170"/>
        <dbReference type="ChEBI" id="CHEBI:456215"/>
        <dbReference type="EC" id="2.8.1.13"/>
    </reaction>
</comment>
<evidence type="ECO:0000259" key="12">
    <source>
        <dbReference type="Pfam" id="PF20258"/>
    </source>
</evidence>
<name>A0A252F7E5_9FIRM</name>
<feature type="binding site" evidence="11">
    <location>
        <position position="127"/>
    </location>
    <ligand>
        <name>ATP</name>
        <dbReference type="ChEBI" id="CHEBI:30616"/>
    </ligand>
</feature>
<feature type="site" description="Interaction with tRNA" evidence="11">
    <location>
        <position position="128"/>
    </location>
</feature>
<feature type="active site" description="Cysteine persulfide intermediate" evidence="11">
    <location>
        <position position="201"/>
    </location>
</feature>
<comment type="similarity">
    <text evidence="11">Belongs to the MnmA/TRMU family.</text>
</comment>
<feature type="region of interest" description="Interaction with tRNA" evidence="11">
    <location>
        <begin position="307"/>
        <end position="308"/>
    </location>
</feature>
<dbReference type="OrthoDB" id="9800696at2"/>
<evidence type="ECO:0000256" key="6">
    <source>
        <dbReference type="ARBA" id="ARBA00022840"/>
    </source>
</evidence>
<dbReference type="GO" id="GO:0002143">
    <property type="term" value="P:tRNA wobble position uridine thiolation"/>
    <property type="evidence" value="ECO:0007669"/>
    <property type="project" value="TreeGrafter"/>
</dbReference>
<dbReference type="Gene3D" id="2.40.30.10">
    <property type="entry name" value="Translation factors"/>
    <property type="match status" value="1"/>
</dbReference>
<dbReference type="Gene3D" id="3.40.50.620">
    <property type="entry name" value="HUPs"/>
    <property type="match status" value="1"/>
</dbReference>
<dbReference type="NCBIfam" id="TIGR00420">
    <property type="entry name" value="trmU"/>
    <property type="match status" value="1"/>
</dbReference>
<comment type="function">
    <text evidence="10 11">Catalyzes the 2-thiolation of uridine at the wobble position (U34) of tRNA, leading to the formation of s(2)U34.</text>
</comment>
<dbReference type="InterPro" id="IPR046885">
    <property type="entry name" value="MnmA-like_C"/>
</dbReference>
<evidence type="ECO:0000256" key="2">
    <source>
        <dbReference type="ARBA" id="ARBA00022555"/>
    </source>
</evidence>
<evidence type="ECO:0000256" key="11">
    <source>
        <dbReference type="HAMAP-Rule" id="MF_00144"/>
    </source>
</evidence>
<keyword evidence="7 11" id="KW-0694">RNA-binding</keyword>
<keyword evidence="3 11" id="KW-0808">Transferase</keyword>
<keyword evidence="15" id="KW-1185">Reference proteome</keyword>
<dbReference type="PANTHER" id="PTHR11933:SF5">
    <property type="entry name" value="MITOCHONDRIAL TRNA-SPECIFIC 2-THIOURIDYLASE 1"/>
    <property type="match status" value="1"/>
</dbReference>
<dbReference type="NCBIfam" id="NF001138">
    <property type="entry name" value="PRK00143.1"/>
    <property type="match status" value="1"/>
</dbReference>
<dbReference type="HAMAP" id="MF_00144">
    <property type="entry name" value="tRNA_thiouridyl_MnmA"/>
    <property type="match status" value="1"/>
</dbReference>
<dbReference type="InterPro" id="IPR004506">
    <property type="entry name" value="MnmA-like"/>
</dbReference>
<dbReference type="Pfam" id="PF20258">
    <property type="entry name" value="tRNA_Me_trans_C"/>
    <property type="match status" value="1"/>
</dbReference>
<feature type="region of interest" description="Interaction with tRNA" evidence="11">
    <location>
        <begin position="151"/>
        <end position="153"/>
    </location>
</feature>
<dbReference type="EMBL" id="NHOC01000001">
    <property type="protein sequence ID" value="OUM21689.1"/>
    <property type="molecule type" value="Genomic_DNA"/>
</dbReference>
<keyword evidence="2 11" id="KW-0820">tRNA-binding</keyword>
<protein>
    <recommendedName>
        <fullName evidence="11">tRNA-specific 2-thiouridylase MnmA</fullName>
        <ecNumber evidence="11">2.8.1.13</ecNumber>
    </recommendedName>
</protein>
<organism evidence="14 15">
    <name type="scientific">Butyricicoccus porcorum</name>
    <dbReference type="NCBI Taxonomy" id="1945634"/>
    <lineage>
        <taxon>Bacteria</taxon>
        <taxon>Bacillati</taxon>
        <taxon>Bacillota</taxon>
        <taxon>Clostridia</taxon>
        <taxon>Eubacteriales</taxon>
        <taxon>Butyricicoccaceae</taxon>
        <taxon>Butyricicoccus</taxon>
    </lineage>
</organism>
<comment type="subcellular location">
    <subcellularLocation>
        <location evidence="11">Cytoplasm</location>
    </subcellularLocation>
</comment>
<dbReference type="GO" id="GO:0005524">
    <property type="term" value="F:ATP binding"/>
    <property type="evidence" value="ECO:0007669"/>
    <property type="project" value="UniProtKB-KW"/>
</dbReference>
<gene>
    <name evidence="11" type="primary">mnmA</name>
    <name evidence="14" type="ORF">CBW42_00195</name>
</gene>
<keyword evidence="5 11" id="KW-0547">Nucleotide-binding</keyword>
<dbReference type="Pfam" id="PF03054">
    <property type="entry name" value="tRNA_Me_trans"/>
    <property type="match status" value="1"/>
</dbReference>
<dbReference type="GO" id="GO:0005737">
    <property type="term" value="C:cytoplasm"/>
    <property type="evidence" value="ECO:0007669"/>
    <property type="project" value="UniProtKB-SubCell"/>
</dbReference>
<dbReference type="InterPro" id="IPR023382">
    <property type="entry name" value="MnmA-like_central_sf"/>
</dbReference>
<dbReference type="RefSeq" id="WP_087016594.1">
    <property type="nucleotide sequence ID" value="NZ_NHOC01000001.1"/>
</dbReference>
<keyword evidence="1 11" id="KW-0963">Cytoplasm</keyword>
<proteinExistence type="inferred from homology"/>
<keyword evidence="8" id="KW-1015">Disulfide bond</keyword>
<evidence type="ECO:0000259" key="13">
    <source>
        <dbReference type="Pfam" id="PF20259"/>
    </source>
</evidence>
<dbReference type="GO" id="GO:0000049">
    <property type="term" value="F:tRNA binding"/>
    <property type="evidence" value="ECO:0007669"/>
    <property type="project" value="UniProtKB-KW"/>
</dbReference>
<feature type="active site" description="Nucleophile" evidence="11">
    <location>
        <position position="103"/>
    </location>
</feature>
<keyword evidence="6 11" id="KW-0067">ATP-binding</keyword>
<dbReference type="InterPro" id="IPR014729">
    <property type="entry name" value="Rossmann-like_a/b/a_fold"/>
</dbReference>
<dbReference type="Proteomes" id="UP000194903">
    <property type="component" value="Unassembled WGS sequence"/>
</dbReference>
<comment type="caution">
    <text evidence="14">The sequence shown here is derived from an EMBL/GenBank/DDBJ whole genome shotgun (WGS) entry which is preliminary data.</text>
</comment>
<dbReference type="FunFam" id="2.30.30.280:FF:000001">
    <property type="entry name" value="tRNA-specific 2-thiouridylase MnmA"/>
    <property type="match status" value="1"/>
</dbReference>
<evidence type="ECO:0000256" key="8">
    <source>
        <dbReference type="ARBA" id="ARBA00023157"/>
    </source>
</evidence>
<reference evidence="14 15" key="1">
    <citation type="submission" date="2017-05" db="EMBL/GenBank/DDBJ databases">
        <title>Butyricicoccus porcorum sp. nov. a butyrate-producing bacterium from the swine intestinal tract.</title>
        <authorList>
            <person name="Trachsel J."/>
            <person name="Humphrey S."/>
            <person name="Allen H.K."/>
        </authorList>
    </citation>
    <scope>NUCLEOTIDE SEQUENCE [LARGE SCALE GENOMIC DNA]</scope>
    <source>
        <strain evidence="14">BB10</strain>
    </source>
</reference>
<evidence type="ECO:0000256" key="1">
    <source>
        <dbReference type="ARBA" id="ARBA00022490"/>
    </source>
</evidence>
<evidence type="ECO:0000313" key="14">
    <source>
        <dbReference type="EMBL" id="OUM21689.1"/>
    </source>
</evidence>
<evidence type="ECO:0000256" key="10">
    <source>
        <dbReference type="ARBA" id="ARBA00056575"/>
    </source>
</evidence>
<dbReference type="SUPFAM" id="SSF52402">
    <property type="entry name" value="Adenine nucleotide alpha hydrolases-like"/>
    <property type="match status" value="1"/>
</dbReference>
<keyword evidence="4 11" id="KW-0819">tRNA processing</keyword>
<dbReference type="GO" id="GO:0103016">
    <property type="term" value="F:tRNA-uridine 2-sulfurtransferase activity"/>
    <property type="evidence" value="ECO:0007669"/>
    <property type="project" value="UniProtKB-EC"/>
</dbReference>
<evidence type="ECO:0000256" key="3">
    <source>
        <dbReference type="ARBA" id="ARBA00022679"/>
    </source>
</evidence>
<evidence type="ECO:0000256" key="9">
    <source>
        <dbReference type="ARBA" id="ARBA00051542"/>
    </source>
</evidence>
<evidence type="ECO:0000256" key="5">
    <source>
        <dbReference type="ARBA" id="ARBA00022741"/>
    </source>
</evidence>
<dbReference type="EC" id="2.8.1.13" evidence="11"/>
<feature type="site" description="Interaction with tRNA" evidence="11">
    <location>
        <position position="339"/>
    </location>
</feature>
<dbReference type="Gene3D" id="2.30.30.280">
    <property type="entry name" value="Adenine nucleotide alpha hydrolases-like domains"/>
    <property type="match status" value="1"/>
</dbReference>
<feature type="binding site" evidence="11">
    <location>
        <position position="36"/>
    </location>
    <ligand>
        <name>ATP</name>
        <dbReference type="ChEBI" id="CHEBI:30616"/>
    </ligand>
</feature>
<feature type="domain" description="tRNA-specific 2-thiouridylase MnmA-like C-terminal" evidence="12">
    <location>
        <begin position="282"/>
        <end position="355"/>
    </location>
</feature>
<dbReference type="AlphaFoldDB" id="A0A252F7E5"/>
<accession>A0A252F7E5</accession>
<evidence type="ECO:0000256" key="4">
    <source>
        <dbReference type="ARBA" id="ARBA00022694"/>
    </source>
</evidence>
<feature type="binding site" evidence="11">
    <location>
        <begin position="10"/>
        <end position="17"/>
    </location>
    <ligand>
        <name>ATP</name>
        <dbReference type="ChEBI" id="CHEBI:30616"/>
    </ligand>
</feature>
<dbReference type="CDD" id="cd01998">
    <property type="entry name" value="MnmA_TRMU-like"/>
    <property type="match status" value="1"/>
</dbReference>
<dbReference type="Pfam" id="PF20259">
    <property type="entry name" value="tRNA_Me_trans_M"/>
    <property type="match status" value="1"/>
</dbReference>
<evidence type="ECO:0000313" key="15">
    <source>
        <dbReference type="Proteomes" id="UP000194903"/>
    </source>
</evidence>
<comment type="caution">
    <text evidence="11">Lacks conserved residue(s) required for the propagation of feature annotation.</text>
</comment>
<evidence type="ECO:0000256" key="7">
    <source>
        <dbReference type="ARBA" id="ARBA00022884"/>
    </source>
</evidence>
<dbReference type="InterPro" id="IPR046884">
    <property type="entry name" value="MnmA-like_central"/>
</dbReference>